<evidence type="ECO:0000256" key="1">
    <source>
        <dbReference type="SAM" id="SignalP"/>
    </source>
</evidence>
<dbReference type="PANTHER" id="PTHR10558:SF1">
    <property type="entry name" value="CORTISTATIN"/>
    <property type="match status" value="1"/>
</dbReference>
<feature type="signal peptide" evidence="1">
    <location>
        <begin position="1"/>
        <end position="19"/>
    </location>
</feature>
<comment type="caution">
    <text evidence="2">The sequence shown here is derived from an EMBL/GenBank/DDBJ whole genome shotgun (WGS) entry which is preliminary data.</text>
</comment>
<dbReference type="Proteomes" id="UP000727407">
    <property type="component" value="Unassembled WGS sequence"/>
</dbReference>
<evidence type="ECO:0000313" key="2">
    <source>
        <dbReference type="EMBL" id="KAF5888465.1"/>
    </source>
</evidence>
<proteinExistence type="predicted"/>
<keyword evidence="1" id="KW-0732">Signal</keyword>
<dbReference type="GO" id="GO:0001664">
    <property type="term" value="F:G protein-coupled receptor binding"/>
    <property type="evidence" value="ECO:0007669"/>
    <property type="project" value="TreeGrafter"/>
</dbReference>
<dbReference type="AlphaFoldDB" id="A0A8J4U0K2"/>
<keyword evidence="3" id="KW-1185">Reference proteome</keyword>
<accession>A0A8J4U0K2</accession>
<gene>
    <name evidence="2" type="ORF">DAT39_021819</name>
</gene>
<evidence type="ECO:0000313" key="3">
    <source>
        <dbReference type="Proteomes" id="UP000727407"/>
    </source>
</evidence>
<dbReference type="GO" id="GO:0005615">
    <property type="term" value="C:extracellular space"/>
    <property type="evidence" value="ECO:0007669"/>
    <property type="project" value="TreeGrafter"/>
</dbReference>
<reference evidence="2" key="1">
    <citation type="submission" date="2020-07" db="EMBL/GenBank/DDBJ databases">
        <title>Clarias magur genome sequencing, assembly and annotation.</title>
        <authorList>
            <person name="Kushwaha B."/>
            <person name="Kumar R."/>
            <person name="Das P."/>
            <person name="Joshi C.G."/>
            <person name="Kumar D."/>
            <person name="Nagpure N.S."/>
            <person name="Pandey M."/>
            <person name="Agarwal S."/>
            <person name="Srivastava S."/>
            <person name="Singh M."/>
            <person name="Sahoo L."/>
            <person name="Jayasankar P."/>
            <person name="Meher P.K."/>
            <person name="Koringa P.G."/>
            <person name="Iquebal M.A."/>
            <person name="Das S.P."/>
            <person name="Bit A."/>
            <person name="Patnaik S."/>
            <person name="Patel N."/>
            <person name="Shah T.M."/>
            <person name="Hinsu A."/>
            <person name="Jena J.K."/>
        </authorList>
    </citation>
    <scope>NUCLEOTIDE SEQUENCE</scope>
    <source>
        <strain evidence="2">CIFAMagur01</strain>
        <tissue evidence="2">Testis</tissue>
    </source>
</reference>
<feature type="chain" id="PRO_5035194665" evidence="1">
    <location>
        <begin position="20"/>
        <end position="203"/>
    </location>
</feature>
<dbReference type="PANTHER" id="PTHR10558">
    <property type="entry name" value="SOMATOSTATIN"/>
    <property type="match status" value="1"/>
</dbReference>
<dbReference type="GO" id="GO:0030334">
    <property type="term" value="P:regulation of cell migration"/>
    <property type="evidence" value="ECO:0007669"/>
    <property type="project" value="TreeGrafter"/>
</dbReference>
<dbReference type="EMBL" id="QNUK01000981">
    <property type="protein sequence ID" value="KAF5888465.1"/>
    <property type="molecule type" value="Genomic_DNA"/>
</dbReference>
<organism evidence="2 3">
    <name type="scientific">Clarias magur</name>
    <name type="common">Asian catfish</name>
    <name type="synonym">Macropteronotus magur</name>
    <dbReference type="NCBI Taxonomy" id="1594786"/>
    <lineage>
        <taxon>Eukaryota</taxon>
        <taxon>Metazoa</taxon>
        <taxon>Chordata</taxon>
        <taxon>Craniata</taxon>
        <taxon>Vertebrata</taxon>
        <taxon>Euteleostomi</taxon>
        <taxon>Actinopterygii</taxon>
        <taxon>Neopterygii</taxon>
        <taxon>Teleostei</taxon>
        <taxon>Ostariophysi</taxon>
        <taxon>Siluriformes</taxon>
        <taxon>Clariidae</taxon>
        <taxon>Clarias</taxon>
    </lineage>
</organism>
<dbReference type="OrthoDB" id="9438385at2759"/>
<name>A0A8J4U0K2_CLAMG</name>
<protein>
    <submittedName>
        <fullName evidence="2">Somatostatin-1B-like</fullName>
    </submittedName>
</protein>
<sequence length="203" mass="22702">MQLLASLVSLLLVLYSVRAAAVLPLEERSSISPRELTKEQRELLISLISHLLGESPNGMPARDPVPLEEEEEPIESRLEERAVYNRLAQLPQRDRKAPLPRIQSRKIISLHKSETCRTGPCRSSELLRKLDVMDMKKGCGMRVTIETQPCVAGATSGGGKVSLRSGYKEDTGLALPVPLHHDSYIQYSMTQDVCKLREFGREI</sequence>
<dbReference type="InterPro" id="IPR004250">
    <property type="entry name" value="Somatostatin"/>
</dbReference>
<dbReference type="GO" id="GO:0007193">
    <property type="term" value="P:adenylate cyclase-inhibiting G protein-coupled receptor signaling pathway"/>
    <property type="evidence" value="ECO:0007669"/>
    <property type="project" value="TreeGrafter"/>
</dbReference>
<dbReference type="GO" id="GO:0005184">
    <property type="term" value="F:neuropeptide hormone activity"/>
    <property type="evidence" value="ECO:0007669"/>
    <property type="project" value="TreeGrafter"/>
</dbReference>